<dbReference type="Pfam" id="PF13545">
    <property type="entry name" value="HTH_Crp_2"/>
    <property type="match status" value="1"/>
</dbReference>
<keyword evidence="6" id="KW-0675">Receptor</keyword>
<dbReference type="PROSITE" id="PS50042">
    <property type="entry name" value="CNMP_BINDING_3"/>
    <property type="match status" value="1"/>
</dbReference>
<accession>A0A512NI98</accession>
<keyword evidence="2" id="KW-0238">DNA-binding</keyword>
<dbReference type="InterPro" id="IPR018490">
    <property type="entry name" value="cNMP-bd_dom_sf"/>
</dbReference>
<evidence type="ECO:0000256" key="3">
    <source>
        <dbReference type="ARBA" id="ARBA00023163"/>
    </source>
</evidence>
<feature type="domain" description="Cyclic nucleotide-binding" evidence="4">
    <location>
        <begin position="29"/>
        <end position="123"/>
    </location>
</feature>
<dbReference type="OrthoDB" id="3525895at2"/>
<reference evidence="6 7" key="1">
    <citation type="submission" date="2019-07" db="EMBL/GenBank/DDBJ databases">
        <title>Whole genome shotgun sequence of Reyranella soli NBRC 108950.</title>
        <authorList>
            <person name="Hosoyama A."/>
            <person name="Uohara A."/>
            <person name="Ohji S."/>
            <person name="Ichikawa N."/>
        </authorList>
    </citation>
    <scope>NUCLEOTIDE SEQUENCE [LARGE SCALE GENOMIC DNA]</scope>
    <source>
        <strain evidence="6 7">NBRC 108950</strain>
    </source>
</reference>
<comment type="caution">
    <text evidence="6">The sequence shown here is derived from an EMBL/GenBank/DDBJ whole genome shotgun (WGS) entry which is preliminary data.</text>
</comment>
<evidence type="ECO:0000313" key="6">
    <source>
        <dbReference type="EMBL" id="GEP58642.1"/>
    </source>
</evidence>
<protein>
    <submittedName>
        <fullName evidence="6">Cyclic AMP receptor protein</fullName>
    </submittedName>
</protein>
<dbReference type="SUPFAM" id="SSF46785">
    <property type="entry name" value="Winged helix' DNA-binding domain"/>
    <property type="match status" value="1"/>
</dbReference>
<dbReference type="Proteomes" id="UP000321058">
    <property type="component" value="Unassembled WGS sequence"/>
</dbReference>
<evidence type="ECO:0000259" key="4">
    <source>
        <dbReference type="PROSITE" id="PS50042"/>
    </source>
</evidence>
<dbReference type="AlphaFoldDB" id="A0A512NI98"/>
<proteinExistence type="predicted"/>
<dbReference type="Pfam" id="PF00027">
    <property type="entry name" value="cNMP_binding"/>
    <property type="match status" value="1"/>
</dbReference>
<keyword evidence="7" id="KW-1185">Reference proteome</keyword>
<dbReference type="InterPro" id="IPR050397">
    <property type="entry name" value="Env_Response_Regulators"/>
</dbReference>
<dbReference type="SMART" id="SM00419">
    <property type="entry name" value="HTH_CRP"/>
    <property type="match status" value="1"/>
</dbReference>
<dbReference type="InterPro" id="IPR014710">
    <property type="entry name" value="RmlC-like_jellyroll"/>
</dbReference>
<dbReference type="Gene3D" id="2.60.120.10">
    <property type="entry name" value="Jelly Rolls"/>
    <property type="match status" value="1"/>
</dbReference>
<gene>
    <name evidence="6" type="ORF">RSO01_58080</name>
</gene>
<dbReference type="PROSITE" id="PS51063">
    <property type="entry name" value="HTH_CRP_2"/>
    <property type="match status" value="1"/>
</dbReference>
<dbReference type="SMART" id="SM00100">
    <property type="entry name" value="cNMP"/>
    <property type="match status" value="1"/>
</dbReference>
<feature type="domain" description="HTH crp-type" evidence="5">
    <location>
        <begin position="137"/>
        <end position="207"/>
    </location>
</feature>
<dbReference type="InterPro" id="IPR012318">
    <property type="entry name" value="HTH_CRP"/>
</dbReference>
<evidence type="ECO:0000256" key="2">
    <source>
        <dbReference type="ARBA" id="ARBA00023125"/>
    </source>
</evidence>
<dbReference type="InterPro" id="IPR000595">
    <property type="entry name" value="cNMP-bd_dom"/>
</dbReference>
<keyword evidence="3" id="KW-0804">Transcription</keyword>
<dbReference type="GO" id="GO:0003677">
    <property type="term" value="F:DNA binding"/>
    <property type="evidence" value="ECO:0007669"/>
    <property type="project" value="UniProtKB-KW"/>
</dbReference>
<evidence type="ECO:0000313" key="7">
    <source>
        <dbReference type="Proteomes" id="UP000321058"/>
    </source>
</evidence>
<dbReference type="CDD" id="cd00038">
    <property type="entry name" value="CAP_ED"/>
    <property type="match status" value="1"/>
</dbReference>
<evidence type="ECO:0000259" key="5">
    <source>
        <dbReference type="PROSITE" id="PS51063"/>
    </source>
</evidence>
<dbReference type="PANTHER" id="PTHR24567">
    <property type="entry name" value="CRP FAMILY TRANSCRIPTIONAL REGULATORY PROTEIN"/>
    <property type="match status" value="1"/>
</dbReference>
<organism evidence="6 7">
    <name type="scientific">Reyranella soli</name>
    <dbReference type="NCBI Taxonomy" id="1230389"/>
    <lineage>
        <taxon>Bacteria</taxon>
        <taxon>Pseudomonadati</taxon>
        <taxon>Pseudomonadota</taxon>
        <taxon>Alphaproteobacteria</taxon>
        <taxon>Hyphomicrobiales</taxon>
        <taxon>Reyranellaceae</taxon>
        <taxon>Reyranella</taxon>
    </lineage>
</organism>
<evidence type="ECO:0000256" key="1">
    <source>
        <dbReference type="ARBA" id="ARBA00023015"/>
    </source>
</evidence>
<dbReference type="GO" id="GO:0003700">
    <property type="term" value="F:DNA-binding transcription factor activity"/>
    <property type="evidence" value="ECO:0007669"/>
    <property type="project" value="TreeGrafter"/>
</dbReference>
<dbReference type="GO" id="GO:0005829">
    <property type="term" value="C:cytosol"/>
    <property type="evidence" value="ECO:0007669"/>
    <property type="project" value="TreeGrafter"/>
</dbReference>
<name>A0A512NI98_9HYPH</name>
<dbReference type="EMBL" id="BKAJ01000106">
    <property type="protein sequence ID" value="GEP58642.1"/>
    <property type="molecule type" value="Genomic_DNA"/>
</dbReference>
<keyword evidence="1" id="KW-0805">Transcription regulation</keyword>
<dbReference type="PANTHER" id="PTHR24567:SF68">
    <property type="entry name" value="DNA-BINDING TRANSCRIPTIONAL DUAL REGULATOR CRP"/>
    <property type="match status" value="1"/>
</dbReference>
<dbReference type="InterPro" id="IPR036390">
    <property type="entry name" value="WH_DNA-bd_sf"/>
</dbReference>
<dbReference type="SUPFAM" id="SSF51206">
    <property type="entry name" value="cAMP-binding domain-like"/>
    <property type="match status" value="1"/>
</dbReference>
<sequence length="214" mass="23537">MRSIQRESVVSVAAIARIGTPLKIARNGTIYRQSERADVVYYVERGLVRVDVASPEGKHAVVALLGPGSFFGECALAPQAQRKGSASALLDTRVICIIKADVLRLLRSNSTFARHFMSHLVRRVARAEEDVADLQLNSIEKRLARALLLLADIDDQDGEQTALAAVNQQTLAEIVGTTRPRVSHFLGRFRREGYVSGRGQIKVHSSLVRVLLKT</sequence>